<evidence type="ECO:0000256" key="1">
    <source>
        <dbReference type="ARBA" id="ARBA00006611"/>
    </source>
</evidence>
<evidence type="ECO:0000259" key="5">
    <source>
        <dbReference type="Pfam" id="PF00437"/>
    </source>
</evidence>
<keyword evidence="3" id="KW-0067">ATP-binding</keyword>
<dbReference type="SUPFAM" id="SSF52540">
    <property type="entry name" value="P-loop containing nucleoside triphosphate hydrolases"/>
    <property type="match status" value="1"/>
</dbReference>
<sequence length="571" mass="64354">MAKNCYKSFVPTRGSIEMDNVTELDNSMLPIVSYIDARELREKKPETKSDVLNAYSASDARALPCVCFSDGTFVFDEKMKDDIPLWMKVSKFISQSANRTTWRELRICDKTTIRKEVSRAKDLSKQQAKNERSRDVQTEISPTVQELVEIISEFYERNASDIHCSLTGDDAVFYSRVDGIIDLAPLHRPRTSVMRMIAAAIGDAGVENSEDDFNPNMNGGTKLDNVLVQRNGEAAYVSVRITYRSLSTKTEGDKVCTIRILNSGEAKKLDELGLLPITEQVLRRIMQESYGMVLVTGPTGSGKSTVLMGMMEAKPKDKLAHTIEDPVETLSSDPLVFQGNKKHELDEIRDLMRMDPDIGQAGEIRDSSSLAEACSFARTGHLVLATMHATTAVGAFMRMNDMGMSYQQLAEMDLFKMVSCQRLVPLLCKCARTVKDYESTMSAKSSVYKKMWMDWEKVLSKKAFERLVGYAKKGTLKIRNPNGCERCTKAGVAGIHDRQLVFEYILIDDFARRCIREQRWDEWVESLKERGWLSMHEQAWELVGSGRADPEIANSAVSGLLIDSSEMRTYR</sequence>
<dbReference type="InterPro" id="IPR027417">
    <property type="entry name" value="P-loop_NTPase"/>
</dbReference>
<dbReference type="Proteomes" id="UP000532247">
    <property type="component" value="Unassembled WGS sequence"/>
</dbReference>
<comment type="caution">
    <text evidence="6">The sequence shown here is derived from an EMBL/GenBank/DDBJ whole genome shotgun (WGS) entry which is preliminary data.</text>
</comment>
<name>A0A7Y4F0U4_VIBAL</name>
<evidence type="ECO:0000256" key="3">
    <source>
        <dbReference type="ARBA" id="ARBA00022840"/>
    </source>
</evidence>
<dbReference type="PANTHER" id="PTHR30258:SF2">
    <property type="entry name" value="COMG OPERON PROTEIN 1"/>
    <property type="match status" value="1"/>
</dbReference>
<dbReference type="Gene3D" id="3.40.50.300">
    <property type="entry name" value="P-loop containing nucleotide triphosphate hydrolases"/>
    <property type="match status" value="1"/>
</dbReference>
<dbReference type="PANTHER" id="PTHR30258">
    <property type="entry name" value="TYPE II SECRETION SYSTEM PROTEIN GSPE-RELATED"/>
    <property type="match status" value="1"/>
</dbReference>
<feature type="compositionally biased region" description="Basic and acidic residues" evidence="4">
    <location>
        <begin position="119"/>
        <end position="137"/>
    </location>
</feature>
<dbReference type="Gene3D" id="3.30.450.90">
    <property type="match status" value="1"/>
</dbReference>
<evidence type="ECO:0000256" key="2">
    <source>
        <dbReference type="ARBA" id="ARBA00022741"/>
    </source>
</evidence>
<dbReference type="GO" id="GO:0005524">
    <property type="term" value="F:ATP binding"/>
    <property type="evidence" value="ECO:0007669"/>
    <property type="project" value="UniProtKB-KW"/>
</dbReference>
<dbReference type="EMBL" id="VTYF01000015">
    <property type="protein sequence ID" value="NOI11260.1"/>
    <property type="molecule type" value="Genomic_DNA"/>
</dbReference>
<evidence type="ECO:0000313" key="7">
    <source>
        <dbReference type="Proteomes" id="UP000532247"/>
    </source>
</evidence>
<evidence type="ECO:0000313" key="6">
    <source>
        <dbReference type="EMBL" id="NOI11260.1"/>
    </source>
</evidence>
<dbReference type="InterPro" id="IPR001482">
    <property type="entry name" value="T2SS/T4SS_dom"/>
</dbReference>
<gene>
    <name evidence="6" type="ORF">F0254_20705</name>
</gene>
<keyword evidence="2" id="KW-0547">Nucleotide-binding</keyword>
<dbReference type="AlphaFoldDB" id="A0A7Y4F0U4"/>
<dbReference type="Pfam" id="PF00437">
    <property type="entry name" value="T2SSE"/>
    <property type="match status" value="1"/>
</dbReference>
<evidence type="ECO:0000256" key="4">
    <source>
        <dbReference type="SAM" id="MobiDB-lite"/>
    </source>
</evidence>
<feature type="region of interest" description="Disordered" evidence="4">
    <location>
        <begin position="119"/>
        <end position="138"/>
    </location>
</feature>
<feature type="domain" description="Bacterial type II secretion system protein E" evidence="5">
    <location>
        <begin position="139"/>
        <end position="547"/>
    </location>
</feature>
<dbReference type="GO" id="GO:0005886">
    <property type="term" value="C:plasma membrane"/>
    <property type="evidence" value="ECO:0007669"/>
    <property type="project" value="TreeGrafter"/>
</dbReference>
<dbReference type="GO" id="GO:0016887">
    <property type="term" value="F:ATP hydrolysis activity"/>
    <property type="evidence" value="ECO:0007669"/>
    <property type="project" value="TreeGrafter"/>
</dbReference>
<reference evidence="6 7" key="1">
    <citation type="submission" date="2019-09" db="EMBL/GenBank/DDBJ databases">
        <title>Draft genome sequencing and comparative genomics of hatchery-associated Vibrios.</title>
        <authorList>
            <person name="Kehlet-Delgado H."/>
            <person name="Mueller R.S."/>
        </authorList>
    </citation>
    <scope>NUCLEOTIDE SEQUENCE [LARGE SCALE GENOMIC DNA]</scope>
    <source>
        <strain evidence="6 7">081416A</strain>
    </source>
</reference>
<protein>
    <recommendedName>
        <fullName evidence="5">Bacterial type II secretion system protein E domain-containing protein</fullName>
    </recommendedName>
</protein>
<accession>A0A7Y4F0U4</accession>
<organism evidence="6 7">
    <name type="scientific">Vibrio alginolyticus</name>
    <dbReference type="NCBI Taxonomy" id="663"/>
    <lineage>
        <taxon>Bacteria</taxon>
        <taxon>Pseudomonadati</taxon>
        <taxon>Pseudomonadota</taxon>
        <taxon>Gammaproteobacteria</taxon>
        <taxon>Vibrionales</taxon>
        <taxon>Vibrionaceae</taxon>
        <taxon>Vibrio</taxon>
    </lineage>
</organism>
<proteinExistence type="inferred from homology"/>
<comment type="similarity">
    <text evidence="1">Belongs to the GSP E family.</text>
</comment>